<organism evidence="6 7">
    <name type="scientific">Marinobacter profundi</name>
    <dbReference type="NCBI Taxonomy" id="2666256"/>
    <lineage>
        <taxon>Bacteria</taxon>
        <taxon>Pseudomonadati</taxon>
        <taxon>Pseudomonadota</taxon>
        <taxon>Gammaproteobacteria</taxon>
        <taxon>Pseudomonadales</taxon>
        <taxon>Marinobacteraceae</taxon>
        <taxon>Marinobacter</taxon>
    </lineage>
</organism>
<dbReference type="InterPro" id="IPR050469">
    <property type="entry name" value="Diguanylate_Cyclase"/>
</dbReference>
<dbReference type="GO" id="GO:0043709">
    <property type="term" value="P:cell adhesion involved in single-species biofilm formation"/>
    <property type="evidence" value="ECO:0007669"/>
    <property type="project" value="TreeGrafter"/>
</dbReference>
<evidence type="ECO:0000313" key="7">
    <source>
        <dbReference type="Proteomes" id="UP000231409"/>
    </source>
</evidence>
<evidence type="ECO:0000256" key="1">
    <source>
        <dbReference type="ARBA" id="ARBA00001946"/>
    </source>
</evidence>
<evidence type="ECO:0000256" key="2">
    <source>
        <dbReference type="ARBA" id="ARBA00012528"/>
    </source>
</evidence>
<dbReference type="Pfam" id="PF00990">
    <property type="entry name" value="GGDEF"/>
    <property type="match status" value="1"/>
</dbReference>
<dbReference type="GO" id="GO:0052621">
    <property type="term" value="F:diguanylate cyclase activity"/>
    <property type="evidence" value="ECO:0007669"/>
    <property type="project" value="UniProtKB-EC"/>
</dbReference>
<dbReference type="PROSITE" id="PS50887">
    <property type="entry name" value="GGDEF"/>
    <property type="match status" value="1"/>
</dbReference>
<gene>
    <name evidence="6" type="ORF">CLH61_11625</name>
</gene>
<sequence length="367" mass="40726">MIHDPHTTPDTELSQFRVKGEIPVPVLIGWLSLAAIPLLVFFAIRSHLRGDALIFAVLVTFSALLASNALWYQVSRNTTLQRRGFIVLITVLFTYLAVSAVEDGSAIMWLFAFPPIIFYISEARIGVIACSGGLSALILLFSPIGDSLFNTPYSTNFRLTMVAALGFEMVTCYILDQSRRRSKLGLIRLAADFEFAAKHDALTGLANRREAHHQLDTEHQRYLRHSRPFSVLLMDIDLFKSVNDNYGHQAGDLMIKLVARALRQQCRKMDTLSRWGGEEYLVVLPETGNAEALITAERIRQAIAEEAIAFEGQQVRATISAGVATICGDESVDRMLQRADEALYCAKSQGRNRVCNYDTARPGSAVG</sequence>
<evidence type="ECO:0000256" key="4">
    <source>
        <dbReference type="SAM" id="Phobius"/>
    </source>
</evidence>
<dbReference type="InterPro" id="IPR000160">
    <property type="entry name" value="GGDEF_dom"/>
</dbReference>
<feature type="transmembrane region" description="Helical" evidence="4">
    <location>
        <begin position="125"/>
        <end position="145"/>
    </location>
</feature>
<comment type="caution">
    <text evidence="6">The sequence shown here is derived from an EMBL/GenBank/DDBJ whole genome shotgun (WGS) entry which is preliminary data.</text>
</comment>
<accession>A0A2G1UKH5</accession>
<keyword evidence="4" id="KW-0472">Membrane</keyword>
<dbReference type="SUPFAM" id="SSF55073">
    <property type="entry name" value="Nucleotide cyclase"/>
    <property type="match status" value="1"/>
</dbReference>
<dbReference type="FunFam" id="3.30.70.270:FF:000001">
    <property type="entry name" value="Diguanylate cyclase domain protein"/>
    <property type="match status" value="1"/>
</dbReference>
<reference evidence="6 7" key="1">
    <citation type="submission" date="2017-09" db="EMBL/GenBank/DDBJ databases">
        <title>The draft genome sequences of Marinobacter sp. PWS21.</title>
        <authorList>
            <person name="Cao J."/>
        </authorList>
    </citation>
    <scope>NUCLEOTIDE SEQUENCE [LARGE SCALE GENOMIC DNA]</scope>
    <source>
        <strain evidence="6 7">PWS21</strain>
    </source>
</reference>
<comment type="cofactor">
    <cofactor evidence="1">
        <name>Mg(2+)</name>
        <dbReference type="ChEBI" id="CHEBI:18420"/>
    </cofactor>
</comment>
<feature type="domain" description="GGDEF" evidence="5">
    <location>
        <begin position="227"/>
        <end position="359"/>
    </location>
</feature>
<evidence type="ECO:0000256" key="3">
    <source>
        <dbReference type="ARBA" id="ARBA00034247"/>
    </source>
</evidence>
<dbReference type="SMART" id="SM00267">
    <property type="entry name" value="GGDEF"/>
    <property type="match status" value="1"/>
</dbReference>
<dbReference type="NCBIfam" id="TIGR00254">
    <property type="entry name" value="GGDEF"/>
    <property type="match status" value="1"/>
</dbReference>
<feature type="transmembrane region" description="Helical" evidence="4">
    <location>
        <begin position="22"/>
        <end position="44"/>
    </location>
</feature>
<comment type="catalytic activity">
    <reaction evidence="3">
        <text>2 GTP = 3',3'-c-di-GMP + 2 diphosphate</text>
        <dbReference type="Rhea" id="RHEA:24898"/>
        <dbReference type="ChEBI" id="CHEBI:33019"/>
        <dbReference type="ChEBI" id="CHEBI:37565"/>
        <dbReference type="ChEBI" id="CHEBI:58805"/>
        <dbReference type="EC" id="2.7.7.65"/>
    </reaction>
</comment>
<dbReference type="EC" id="2.7.7.65" evidence="2"/>
<dbReference type="CDD" id="cd01949">
    <property type="entry name" value="GGDEF"/>
    <property type="match status" value="1"/>
</dbReference>
<dbReference type="GO" id="GO:0005886">
    <property type="term" value="C:plasma membrane"/>
    <property type="evidence" value="ECO:0007669"/>
    <property type="project" value="TreeGrafter"/>
</dbReference>
<evidence type="ECO:0000259" key="5">
    <source>
        <dbReference type="PROSITE" id="PS50887"/>
    </source>
</evidence>
<name>A0A2G1UKH5_9GAMM</name>
<dbReference type="PANTHER" id="PTHR45138:SF9">
    <property type="entry name" value="DIGUANYLATE CYCLASE DGCM-RELATED"/>
    <property type="match status" value="1"/>
</dbReference>
<feature type="transmembrane region" description="Helical" evidence="4">
    <location>
        <begin position="157"/>
        <end position="175"/>
    </location>
</feature>
<keyword evidence="7" id="KW-1185">Reference proteome</keyword>
<dbReference type="AlphaFoldDB" id="A0A2G1UKH5"/>
<keyword evidence="4" id="KW-0812">Transmembrane</keyword>
<dbReference type="PANTHER" id="PTHR45138">
    <property type="entry name" value="REGULATORY COMPONENTS OF SENSORY TRANSDUCTION SYSTEM"/>
    <property type="match status" value="1"/>
</dbReference>
<feature type="transmembrane region" description="Helical" evidence="4">
    <location>
        <begin position="84"/>
        <end position="113"/>
    </location>
</feature>
<dbReference type="InterPro" id="IPR029787">
    <property type="entry name" value="Nucleotide_cyclase"/>
</dbReference>
<proteinExistence type="predicted"/>
<dbReference type="InterPro" id="IPR043128">
    <property type="entry name" value="Rev_trsase/Diguanyl_cyclase"/>
</dbReference>
<dbReference type="Proteomes" id="UP000231409">
    <property type="component" value="Unassembled WGS sequence"/>
</dbReference>
<dbReference type="GO" id="GO:1902201">
    <property type="term" value="P:negative regulation of bacterial-type flagellum-dependent cell motility"/>
    <property type="evidence" value="ECO:0007669"/>
    <property type="project" value="TreeGrafter"/>
</dbReference>
<dbReference type="Gene3D" id="3.30.70.270">
    <property type="match status" value="1"/>
</dbReference>
<keyword evidence="4" id="KW-1133">Transmembrane helix</keyword>
<evidence type="ECO:0000313" key="6">
    <source>
        <dbReference type="EMBL" id="PHQ14982.1"/>
    </source>
</evidence>
<protein>
    <recommendedName>
        <fullName evidence="2">diguanylate cyclase</fullName>
        <ecNumber evidence="2">2.7.7.65</ecNumber>
    </recommendedName>
</protein>
<dbReference type="RefSeq" id="WP_099614898.1">
    <property type="nucleotide sequence ID" value="NZ_KZ319371.1"/>
</dbReference>
<feature type="transmembrane region" description="Helical" evidence="4">
    <location>
        <begin position="53"/>
        <end position="72"/>
    </location>
</feature>
<dbReference type="EMBL" id="NTFH01000008">
    <property type="protein sequence ID" value="PHQ14982.1"/>
    <property type="molecule type" value="Genomic_DNA"/>
</dbReference>